<reference evidence="2" key="1">
    <citation type="submission" date="2018-06" db="EMBL/GenBank/DDBJ databases">
        <authorList>
            <person name="Zhirakovskaya E."/>
        </authorList>
    </citation>
    <scope>NUCLEOTIDE SEQUENCE</scope>
</reference>
<gene>
    <name evidence="2" type="ORF">MNBD_GAMMA17-47</name>
</gene>
<dbReference type="Pfam" id="PF07238">
    <property type="entry name" value="PilZ"/>
    <property type="match status" value="1"/>
</dbReference>
<protein>
    <recommendedName>
        <fullName evidence="1">PilZ domain-containing protein</fullName>
    </recommendedName>
</protein>
<accession>A0A3B0ZWD1</accession>
<proteinExistence type="predicted"/>
<name>A0A3B0ZWD1_9ZZZZ</name>
<evidence type="ECO:0000313" key="2">
    <source>
        <dbReference type="EMBL" id="VAW85754.1"/>
    </source>
</evidence>
<evidence type="ECO:0000259" key="1">
    <source>
        <dbReference type="Pfam" id="PF07238"/>
    </source>
</evidence>
<dbReference type="InterPro" id="IPR009875">
    <property type="entry name" value="PilZ_domain"/>
</dbReference>
<dbReference type="EMBL" id="UOFQ01000029">
    <property type="protein sequence ID" value="VAW85754.1"/>
    <property type="molecule type" value="Genomic_DNA"/>
</dbReference>
<feature type="domain" description="PilZ" evidence="1">
    <location>
        <begin position="7"/>
        <end position="85"/>
    </location>
</feature>
<organism evidence="2">
    <name type="scientific">hydrothermal vent metagenome</name>
    <dbReference type="NCBI Taxonomy" id="652676"/>
    <lineage>
        <taxon>unclassified sequences</taxon>
        <taxon>metagenomes</taxon>
        <taxon>ecological metagenomes</taxon>
    </lineage>
</organism>
<sequence>MYNVNELRSFQRIKTECTVKYRKAGSNDVQKEGITKNLSGNGIFFIAGEAQEVSSLIEIHVVPGTSATPPLDAVIEVIRSNPGQSEGEFEIAGMIKSFK</sequence>
<dbReference type="GO" id="GO:0035438">
    <property type="term" value="F:cyclic-di-GMP binding"/>
    <property type="evidence" value="ECO:0007669"/>
    <property type="project" value="InterPro"/>
</dbReference>
<dbReference type="AlphaFoldDB" id="A0A3B0ZWD1"/>